<feature type="domain" description="SnoaL-like" evidence="1">
    <location>
        <begin position="10"/>
        <end position="94"/>
    </location>
</feature>
<dbReference type="InterPro" id="IPR032710">
    <property type="entry name" value="NTF2-like_dom_sf"/>
</dbReference>
<dbReference type="InterPro" id="IPR037401">
    <property type="entry name" value="SnoaL-like"/>
</dbReference>
<organism evidence="2 3">
    <name type="scientific">Blastomonas fulva</name>
    <dbReference type="NCBI Taxonomy" id="1550728"/>
    <lineage>
        <taxon>Bacteria</taxon>
        <taxon>Pseudomonadati</taxon>
        <taxon>Pseudomonadota</taxon>
        <taxon>Alphaproteobacteria</taxon>
        <taxon>Sphingomonadales</taxon>
        <taxon>Sphingomonadaceae</taxon>
        <taxon>Blastomonas</taxon>
    </lineage>
</organism>
<dbReference type="Gene3D" id="3.10.450.50">
    <property type="match status" value="1"/>
</dbReference>
<gene>
    <name evidence="2" type="ORF">B5J99_14790</name>
</gene>
<proteinExistence type="predicted"/>
<dbReference type="RefSeq" id="WP_117352813.1">
    <property type="nucleotide sequence ID" value="NZ_CP020083.1"/>
</dbReference>
<accession>A0ABN5B9V4</accession>
<evidence type="ECO:0000259" key="1">
    <source>
        <dbReference type="Pfam" id="PF12680"/>
    </source>
</evidence>
<dbReference type="Pfam" id="PF12680">
    <property type="entry name" value="SnoaL_2"/>
    <property type="match status" value="1"/>
</dbReference>
<dbReference type="EMBL" id="CP020083">
    <property type="protein sequence ID" value="ASR52569.1"/>
    <property type="molecule type" value="Genomic_DNA"/>
</dbReference>
<keyword evidence="3" id="KW-1185">Reference proteome</keyword>
<evidence type="ECO:0000313" key="2">
    <source>
        <dbReference type="EMBL" id="ASR52569.1"/>
    </source>
</evidence>
<sequence>MAIDLPESISRYFAADRERDAEAVVQCFAPNATVRDEGRTHVGRDAIRNWKQDTASAFSYTVEPFSVTREGDRIVVTSHLAGNFPGSPVDLRYLFAISGEQITALEITP</sequence>
<evidence type="ECO:0000313" key="3">
    <source>
        <dbReference type="Proteomes" id="UP000258016"/>
    </source>
</evidence>
<dbReference type="SUPFAM" id="SSF54427">
    <property type="entry name" value="NTF2-like"/>
    <property type="match status" value="1"/>
</dbReference>
<name>A0ABN5B9V4_9SPHN</name>
<protein>
    <submittedName>
        <fullName evidence="2">Polyketide cyclase</fullName>
    </submittedName>
</protein>
<dbReference type="GeneID" id="303486850"/>
<dbReference type="Proteomes" id="UP000258016">
    <property type="component" value="Chromosome"/>
</dbReference>
<reference evidence="2 3" key="1">
    <citation type="submission" date="2017-03" db="EMBL/GenBank/DDBJ databases">
        <title>Complete genome sequence of Blastomonas fulva degrading microcsystin LR.</title>
        <authorList>
            <person name="Lee H.-g."/>
            <person name="Jin L."/>
            <person name="oh H.-M."/>
        </authorList>
    </citation>
    <scope>NUCLEOTIDE SEQUENCE [LARGE SCALE GENOMIC DNA]</scope>
    <source>
        <strain evidence="2 3">T2</strain>
    </source>
</reference>